<evidence type="ECO:0000256" key="6">
    <source>
        <dbReference type="SAM" id="MobiDB-lite"/>
    </source>
</evidence>
<feature type="transmembrane region" description="Helical" evidence="5">
    <location>
        <begin position="95"/>
        <end position="117"/>
    </location>
</feature>
<feature type="transmembrane region" description="Helical" evidence="5">
    <location>
        <begin position="53"/>
        <end position="74"/>
    </location>
</feature>
<evidence type="ECO:0000256" key="4">
    <source>
        <dbReference type="ARBA" id="ARBA00023136"/>
    </source>
</evidence>
<dbReference type="HAMAP" id="MF_01600">
    <property type="entry name" value="UPF0182"/>
    <property type="match status" value="1"/>
</dbReference>
<reference evidence="7 8" key="1">
    <citation type="submission" date="2019-03" db="EMBL/GenBank/DDBJ databases">
        <title>Genomic Encyclopedia of Type Strains, Phase IV (KMG-IV): sequencing the most valuable type-strain genomes for metagenomic binning, comparative biology and taxonomic classification.</title>
        <authorList>
            <person name="Goeker M."/>
        </authorList>
    </citation>
    <scope>NUCLEOTIDE SEQUENCE [LARGE SCALE GENOMIC DNA]</scope>
    <source>
        <strain evidence="7 8">LX-B</strain>
    </source>
</reference>
<keyword evidence="8" id="KW-1185">Reference proteome</keyword>
<keyword evidence="1 5" id="KW-1003">Cell membrane</keyword>
<evidence type="ECO:0000256" key="5">
    <source>
        <dbReference type="HAMAP-Rule" id="MF_01600"/>
    </source>
</evidence>
<gene>
    <name evidence="7" type="ORF">EDC14_102370</name>
</gene>
<feature type="transmembrane region" description="Helical" evidence="5">
    <location>
        <begin position="240"/>
        <end position="261"/>
    </location>
</feature>
<dbReference type="Pfam" id="PF03699">
    <property type="entry name" value="UPF0182"/>
    <property type="match status" value="1"/>
</dbReference>
<sequence length="889" mass="101099">MERYFKIASGVLVALVVLLWSISGKYVDWLWFKSVGETSVFWVTLLTGPLTKLLVGVLIFGFLVLNFWLALRAFNRTQVQVVEETSLWPEIPKSALILPGLGIAAVLSFVLASGLSLDWTVIQQFLNQTRVGLADPVFHKDLGYYLFAFPFFQRLNNLVISVVFLGLAGTALVYLIARAAWKEGRGWELWFPAKVHLTVLTILFLLGKIWGYALGKFNLLYQESAQMTGINYTAYHAKLFGFQVLTVFLAVLIAVLIFSLFRKGTKILVGGLAAWLALSFILFGLYPGFLQSFKVAPNEFVLEAPFLKNHIDFTRKAYGLDQIATRTYIPVDTRTSSRQLNQNDPALADLRLWDYRPLKSSYNQLQRIRPYYIFNDIDIDRYQSVTGGQDQMMISARELNTSALAGQAQNWINMHMTYTHGYGVAANQVNEFTAQGQPIFKAYDLPTKVDPNFPGLKVDQPRIYFGESTNDYVIVNTRNAEFDYPKGEGNASFSYDGKKGIPLNSLFNKLLMTSVFGNTNFLLSDLLTDQSSILLYRNINTRVKKLAPFLMFDNDPYLVVSGGKLYWIIDAYTASAYYPYAKAHEEGLNYLRNSVKAVINAYDGSVGFYVIDDRDPLIKVWQKVFPRLFKPVASLDPDLVRHFRYPTYLMTIQRDMLTQYHMTDPKTFYEKEDYWEIPVHNQDEPFEPYYVTVNLPDVKENGEFVIMQPFSPRGSRNLVSWLIARCDQPNYGQLIQYVLPKDQNIYGPAQIDSRINQDQTISQLVTLWNQQQSRVTWGNLLMIPVEGSILYVKPLFMESERSQQAELKKVVMVYQNQVVMGDTLADAISRLTLGTPPPSSTAPSGAPTTPPSAQNPSAPTNRKAEILKRLNDLVNEQQRLLQELSRMSQ</sequence>
<comment type="similarity">
    <text evidence="5">Belongs to the UPF0182 family.</text>
</comment>
<proteinExistence type="inferred from homology"/>
<feature type="transmembrane region" description="Helical" evidence="5">
    <location>
        <begin position="268"/>
        <end position="289"/>
    </location>
</feature>
<dbReference type="AlphaFoldDB" id="A0A4R1RAV4"/>
<dbReference type="GO" id="GO:0005576">
    <property type="term" value="C:extracellular region"/>
    <property type="evidence" value="ECO:0007669"/>
    <property type="project" value="TreeGrafter"/>
</dbReference>
<protein>
    <recommendedName>
        <fullName evidence="5">UPF0182 protein EDC14_102370</fullName>
    </recommendedName>
</protein>
<evidence type="ECO:0000313" key="8">
    <source>
        <dbReference type="Proteomes" id="UP000295008"/>
    </source>
</evidence>
<feature type="transmembrane region" description="Helical" evidence="5">
    <location>
        <begin position="158"/>
        <end position="177"/>
    </location>
</feature>
<evidence type="ECO:0000256" key="3">
    <source>
        <dbReference type="ARBA" id="ARBA00022989"/>
    </source>
</evidence>
<dbReference type="InterPro" id="IPR005372">
    <property type="entry name" value="UPF0182"/>
</dbReference>
<dbReference type="PANTHER" id="PTHR39344:SF1">
    <property type="entry name" value="UPF0182 PROTEIN SLL1060"/>
    <property type="match status" value="1"/>
</dbReference>
<evidence type="ECO:0000256" key="1">
    <source>
        <dbReference type="ARBA" id="ARBA00022475"/>
    </source>
</evidence>
<dbReference type="GO" id="GO:0005886">
    <property type="term" value="C:plasma membrane"/>
    <property type="evidence" value="ECO:0007669"/>
    <property type="project" value="UniProtKB-SubCell"/>
</dbReference>
<dbReference type="OrthoDB" id="9763654at2"/>
<comment type="caution">
    <text evidence="7">The sequence shown here is derived from an EMBL/GenBank/DDBJ whole genome shotgun (WGS) entry which is preliminary data.</text>
</comment>
<feature type="region of interest" description="Disordered" evidence="6">
    <location>
        <begin position="832"/>
        <end position="863"/>
    </location>
</feature>
<keyword evidence="4 5" id="KW-0472">Membrane</keyword>
<dbReference type="EMBL" id="SLUN01000023">
    <property type="protein sequence ID" value="TCL62789.1"/>
    <property type="molecule type" value="Genomic_DNA"/>
</dbReference>
<evidence type="ECO:0000256" key="2">
    <source>
        <dbReference type="ARBA" id="ARBA00022692"/>
    </source>
</evidence>
<dbReference type="Proteomes" id="UP000295008">
    <property type="component" value="Unassembled WGS sequence"/>
</dbReference>
<organism evidence="7 8">
    <name type="scientific">Hydrogenispora ethanolica</name>
    <dbReference type="NCBI Taxonomy" id="1082276"/>
    <lineage>
        <taxon>Bacteria</taxon>
        <taxon>Bacillati</taxon>
        <taxon>Bacillota</taxon>
        <taxon>Hydrogenispora</taxon>
    </lineage>
</organism>
<accession>A0A4R1RAV4</accession>
<evidence type="ECO:0000313" key="7">
    <source>
        <dbReference type="EMBL" id="TCL62789.1"/>
    </source>
</evidence>
<name>A0A4R1RAV4_HYDET</name>
<keyword evidence="2 5" id="KW-0812">Transmembrane</keyword>
<keyword evidence="3 5" id="KW-1133">Transmembrane helix</keyword>
<comment type="subcellular location">
    <subcellularLocation>
        <location evidence="5">Cell membrane</location>
        <topology evidence="5">Multi-pass membrane protein</topology>
    </subcellularLocation>
</comment>
<dbReference type="PANTHER" id="PTHR39344">
    <property type="entry name" value="UPF0182 PROTEIN SLL1060"/>
    <property type="match status" value="1"/>
</dbReference>
<dbReference type="RefSeq" id="WP_132015583.1">
    <property type="nucleotide sequence ID" value="NZ_SLUN01000023.1"/>
</dbReference>
<comment type="caution">
    <text evidence="5">Lacks conserved residue(s) required for the propagation of feature annotation.</text>
</comment>
<feature type="transmembrane region" description="Helical" evidence="5">
    <location>
        <begin position="189"/>
        <end position="210"/>
    </location>
</feature>